<dbReference type="Proteomes" id="UP000245634">
    <property type="component" value="Unassembled WGS sequence"/>
</dbReference>
<dbReference type="InterPro" id="IPR009081">
    <property type="entry name" value="PP-bd_ACP"/>
</dbReference>
<keyword evidence="3" id="KW-1185">Reference proteome</keyword>
<dbReference type="PROSITE" id="PS50075">
    <property type="entry name" value="CARRIER"/>
    <property type="match status" value="1"/>
</dbReference>
<reference evidence="2 3" key="1">
    <citation type="submission" date="2018-05" db="EMBL/GenBank/DDBJ databases">
        <title>Genomic Encyclopedia of Type Strains, Phase IV (KMG-IV): sequencing the most valuable type-strain genomes for metagenomic binning, comparative biology and taxonomic classification.</title>
        <authorList>
            <person name="Goeker M."/>
        </authorList>
    </citation>
    <scope>NUCLEOTIDE SEQUENCE [LARGE SCALE GENOMIC DNA]</scope>
    <source>
        <strain evidence="2 3">DSM 18773</strain>
    </source>
</reference>
<dbReference type="InterPro" id="IPR036736">
    <property type="entry name" value="ACP-like_sf"/>
</dbReference>
<dbReference type="Pfam" id="PF00550">
    <property type="entry name" value="PP-binding"/>
    <property type="match status" value="1"/>
</dbReference>
<evidence type="ECO:0000313" key="2">
    <source>
        <dbReference type="EMBL" id="PWK14999.1"/>
    </source>
</evidence>
<protein>
    <submittedName>
        <fullName evidence="2">Acyl carrier protein</fullName>
    </submittedName>
</protein>
<evidence type="ECO:0000313" key="3">
    <source>
        <dbReference type="Proteomes" id="UP000245634"/>
    </source>
</evidence>
<dbReference type="SUPFAM" id="SSF47336">
    <property type="entry name" value="ACP-like"/>
    <property type="match status" value="1"/>
</dbReference>
<dbReference type="AlphaFoldDB" id="A0A316DCC8"/>
<feature type="domain" description="Carrier" evidence="1">
    <location>
        <begin position="1"/>
        <end position="76"/>
    </location>
</feature>
<dbReference type="EMBL" id="QGGL01000004">
    <property type="protein sequence ID" value="PWK14999.1"/>
    <property type="molecule type" value="Genomic_DNA"/>
</dbReference>
<gene>
    <name evidence="2" type="ORF">C7459_104204</name>
</gene>
<proteinExistence type="predicted"/>
<name>A0A316DCC8_9BACL</name>
<organism evidence="2 3">
    <name type="scientific">Tumebacillus permanentifrigoris</name>
    <dbReference type="NCBI Taxonomy" id="378543"/>
    <lineage>
        <taxon>Bacteria</taxon>
        <taxon>Bacillati</taxon>
        <taxon>Bacillota</taxon>
        <taxon>Bacilli</taxon>
        <taxon>Bacillales</taxon>
        <taxon>Alicyclobacillaceae</taxon>
        <taxon>Tumebacillus</taxon>
    </lineage>
</organism>
<dbReference type="RefSeq" id="WP_170119308.1">
    <property type="nucleotide sequence ID" value="NZ_QGGL01000004.1"/>
</dbReference>
<accession>A0A316DCC8</accession>
<dbReference type="Gene3D" id="1.10.1200.10">
    <property type="entry name" value="ACP-like"/>
    <property type="match status" value="1"/>
</dbReference>
<comment type="caution">
    <text evidence="2">The sequence shown here is derived from an EMBL/GenBank/DDBJ whole genome shotgun (WGS) entry which is preliminary data.</text>
</comment>
<sequence>MKTSEKVIEIIADVLDADPAELSPTMGPHNLEEWDSVNALRILTNIEAELKVRLSLEQFASVTTIGALTELIQNMILLG</sequence>
<evidence type="ECO:0000259" key="1">
    <source>
        <dbReference type="PROSITE" id="PS50075"/>
    </source>
</evidence>